<evidence type="ECO:0000313" key="2">
    <source>
        <dbReference type="Proteomes" id="UP001059597"/>
    </source>
</evidence>
<keyword evidence="2" id="KW-1185">Reference proteome</keyword>
<proteinExistence type="predicted"/>
<sequence length="148" mass="15594">MAEALMALAAAGGAAVVQAAGTDLWAGFRQRVARLFGQGDAQREQAELERLDRTATVVRTVGQDPEERARIIEEISWRTRFETLLESLTAEERELVATELRALLADATPSTAAPAGGFAVQGKVDIHAEGGAVAAGVINGEVRVGTPQ</sequence>
<protein>
    <submittedName>
        <fullName evidence="1">Uncharacterized protein</fullName>
    </submittedName>
</protein>
<evidence type="ECO:0000313" key="1">
    <source>
        <dbReference type="EMBL" id="BDM70041.1"/>
    </source>
</evidence>
<dbReference type="EMBL" id="AP026073">
    <property type="protein sequence ID" value="BDM70041.1"/>
    <property type="molecule type" value="Genomic_DNA"/>
</dbReference>
<reference evidence="1" key="1">
    <citation type="submission" date="2022-06" db="EMBL/GenBank/DDBJ databases">
        <title>Complete genome sequence of Streptomyces nigrescens HEK616.</title>
        <authorList>
            <person name="Asamizu S."/>
            <person name="Onaka H."/>
        </authorList>
    </citation>
    <scope>NUCLEOTIDE SEQUENCE</scope>
    <source>
        <strain evidence="1">HEK616</strain>
    </source>
</reference>
<organism evidence="1 2">
    <name type="scientific">Streptomyces nigrescens</name>
    <dbReference type="NCBI Taxonomy" id="1920"/>
    <lineage>
        <taxon>Bacteria</taxon>
        <taxon>Bacillati</taxon>
        <taxon>Actinomycetota</taxon>
        <taxon>Actinomycetes</taxon>
        <taxon>Kitasatosporales</taxon>
        <taxon>Streptomycetaceae</taxon>
        <taxon>Streptomyces</taxon>
    </lineage>
</organism>
<accession>A0ABN6QYC6</accession>
<dbReference type="Proteomes" id="UP001059597">
    <property type="component" value="Chromosome"/>
</dbReference>
<gene>
    <name evidence="1" type="ORF">HEK616_35280</name>
</gene>
<dbReference type="RefSeq" id="WP_261953852.1">
    <property type="nucleotide sequence ID" value="NZ_AP026073.1"/>
</dbReference>
<name>A0ABN6QYC6_STRNI</name>